<proteinExistence type="predicted"/>
<protein>
    <submittedName>
        <fullName evidence="1">Uncharacterized protein</fullName>
    </submittedName>
</protein>
<comment type="caution">
    <text evidence="1">The sequence shown here is derived from an EMBL/GenBank/DDBJ whole genome shotgun (WGS) entry which is preliminary data.</text>
</comment>
<name>A0A139IWE9_9PEZI</name>
<dbReference type="Proteomes" id="UP000073492">
    <property type="component" value="Unassembled WGS sequence"/>
</dbReference>
<organism evidence="1 2">
    <name type="scientific">Pseudocercospora musae</name>
    <dbReference type="NCBI Taxonomy" id="113226"/>
    <lineage>
        <taxon>Eukaryota</taxon>
        <taxon>Fungi</taxon>
        <taxon>Dikarya</taxon>
        <taxon>Ascomycota</taxon>
        <taxon>Pezizomycotina</taxon>
        <taxon>Dothideomycetes</taxon>
        <taxon>Dothideomycetidae</taxon>
        <taxon>Mycosphaerellales</taxon>
        <taxon>Mycosphaerellaceae</taxon>
        <taxon>Pseudocercospora</taxon>
    </lineage>
</organism>
<dbReference type="EMBL" id="LFZO01000001">
    <property type="protein sequence ID" value="KXT19043.1"/>
    <property type="molecule type" value="Genomic_DNA"/>
</dbReference>
<accession>A0A139IWE9</accession>
<gene>
    <name evidence="1" type="ORF">AC579_8747</name>
</gene>
<evidence type="ECO:0000313" key="2">
    <source>
        <dbReference type="Proteomes" id="UP000073492"/>
    </source>
</evidence>
<sequence>MLIAISNCSGPISSLLLSNFSLKIFNLLMKGSLSMSHQSLIYDFRTMDEVVKLLRCRVPLNDFLIVETRTRTGLIGLPCPRVEVIEVDGFEGSEVFEARKIVLDFSNFKVAPHFQRTTLNWRLFDDSSRLMIVMVWVVVVELHSPGAQVSIRRAVRFRKIFGCEE</sequence>
<keyword evidence="2" id="KW-1185">Reference proteome</keyword>
<dbReference type="AlphaFoldDB" id="A0A139IWE9"/>
<reference evidence="1 2" key="1">
    <citation type="submission" date="2015-07" db="EMBL/GenBank/DDBJ databases">
        <title>Comparative genomics of the Sigatoka disease complex on banana suggests a link between parallel evolutionary changes in Pseudocercospora fijiensis and Pseudocercospora eumusae and increased virulence on the banana host.</title>
        <authorList>
            <person name="Chang T.-C."/>
            <person name="Salvucci A."/>
            <person name="Crous P.W."/>
            <person name="Stergiopoulos I."/>
        </authorList>
    </citation>
    <scope>NUCLEOTIDE SEQUENCE [LARGE SCALE GENOMIC DNA]</scope>
    <source>
        <strain evidence="1 2">CBS 116634</strain>
    </source>
</reference>
<evidence type="ECO:0000313" key="1">
    <source>
        <dbReference type="EMBL" id="KXT19043.1"/>
    </source>
</evidence>